<dbReference type="PRINTS" id="PR00081">
    <property type="entry name" value="GDHRDH"/>
</dbReference>
<dbReference type="AlphaFoldDB" id="A0A179H086"/>
<protein>
    <submittedName>
        <fullName evidence="4">Short-chain dehydrogenase/reductase family protein</fullName>
    </submittedName>
</protein>
<dbReference type="PANTHER" id="PTHR24320">
    <property type="entry name" value="RETINOL DEHYDROGENASE"/>
    <property type="match status" value="1"/>
</dbReference>
<dbReference type="PANTHER" id="PTHR24320:SF252">
    <property type="entry name" value="DEHYDROGENASE_REDUCTASE FAMILY PROTEIN, PUTATIVE (AFU_ORTHOLOGUE AFUA_3G08550)-RELATED"/>
    <property type="match status" value="1"/>
</dbReference>
<dbReference type="EMBL" id="LSBH01000002">
    <property type="protein sequence ID" value="OAQ83462.1"/>
    <property type="molecule type" value="Genomic_DNA"/>
</dbReference>
<evidence type="ECO:0000256" key="3">
    <source>
        <dbReference type="ARBA" id="ARBA00023002"/>
    </source>
</evidence>
<dbReference type="Gene3D" id="3.40.50.720">
    <property type="entry name" value="NAD(P)-binding Rossmann-like Domain"/>
    <property type="match status" value="1"/>
</dbReference>
<comment type="similarity">
    <text evidence="1">Belongs to the short-chain dehydrogenases/reductases (SDR) family.</text>
</comment>
<reference evidence="4 5" key="1">
    <citation type="submission" date="2016-01" db="EMBL/GenBank/DDBJ databases">
        <title>Biosynthesis of antibiotic leucinostatins and their inhibition on Phytophthora in bio-control Purpureocillium lilacinum.</title>
        <authorList>
            <person name="Wang G."/>
            <person name="Liu Z."/>
            <person name="Lin R."/>
            <person name="Li E."/>
            <person name="Mao Z."/>
            <person name="Ling J."/>
            <person name="Yin W."/>
            <person name="Xie B."/>
        </authorList>
    </citation>
    <scope>NUCLEOTIDE SEQUENCE [LARGE SCALE GENOMIC DNA]</scope>
    <source>
        <strain evidence="4">PLBJ-1</strain>
    </source>
</reference>
<accession>A0A179H086</accession>
<dbReference type="GO" id="GO:0016491">
    <property type="term" value="F:oxidoreductase activity"/>
    <property type="evidence" value="ECO:0007669"/>
    <property type="project" value="UniProtKB-KW"/>
</dbReference>
<proteinExistence type="inferred from homology"/>
<evidence type="ECO:0000313" key="5">
    <source>
        <dbReference type="Proteomes" id="UP000078240"/>
    </source>
</evidence>
<organism evidence="4 5">
    <name type="scientific">Purpureocillium lilacinum</name>
    <name type="common">Paecilomyces lilacinus</name>
    <dbReference type="NCBI Taxonomy" id="33203"/>
    <lineage>
        <taxon>Eukaryota</taxon>
        <taxon>Fungi</taxon>
        <taxon>Dikarya</taxon>
        <taxon>Ascomycota</taxon>
        <taxon>Pezizomycotina</taxon>
        <taxon>Sordariomycetes</taxon>
        <taxon>Hypocreomycetidae</taxon>
        <taxon>Hypocreales</taxon>
        <taxon>Ophiocordycipitaceae</taxon>
        <taxon>Purpureocillium</taxon>
    </lineage>
</organism>
<dbReference type="Proteomes" id="UP000078240">
    <property type="component" value="Unassembled WGS sequence"/>
</dbReference>
<evidence type="ECO:0000313" key="4">
    <source>
        <dbReference type="EMBL" id="OAQ83462.1"/>
    </source>
</evidence>
<gene>
    <name evidence="4" type="ORF">VFPBJ_02230</name>
</gene>
<keyword evidence="3" id="KW-0560">Oxidoreductase</keyword>
<dbReference type="InterPro" id="IPR036291">
    <property type="entry name" value="NAD(P)-bd_dom_sf"/>
</dbReference>
<evidence type="ECO:0000256" key="2">
    <source>
        <dbReference type="ARBA" id="ARBA00022857"/>
    </source>
</evidence>
<comment type="caution">
    <text evidence="4">The sequence shown here is derived from an EMBL/GenBank/DDBJ whole genome shotgun (WGS) entry which is preliminary data.</text>
</comment>
<dbReference type="Pfam" id="PF00106">
    <property type="entry name" value="adh_short"/>
    <property type="match status" value="1"/>
</dbReference>
<dbReference type="InterPro" id="IPR002347">
    <property type="entry name" value="SDR_fam"/>
</dbReference>
<sequence>MPIIQPSVTPLPEGIDLTGQVAIVTGASAGIGLEISRQLLQHKLSTLILAVRNTSKGESVRDDLLKDQHVAATNPHASVHVLRLDMDGYTSVSDFIAEFKRRFSDLNILMLNAGVGLPRREHAASGHERNTQVNYLSNVLLTLGLLPVMEATAEKTGRPGKLSVTGSRLYAMTSLEKRAPLGLNETLLGHFDDLARAPALTGYMDSKFLWMLFQAELTRQYPRELHGARDAGDKATPKIIMNTFCPGMVNTGFNNVLPIYFRLPVKAVVALRGRNVEKAGWIALNAAVVAGEETHGTLLGDTAIEEPCAFIVSAEGQRLQRMLWNETMDEMKPLVTLPGWMHKL</sequence>
<keyword evidence="2" id="KW-0521">NADP</keyword>
<dbReference type="SUPFAM" id="SSF51735">
    <property type="entry name" value="NAD(P)-binding Rossmann-fold domains"/>
    <property type="match status" value="1"/>
</dbReference>
<evidence type="ECO:0000256" key="1">
    <source>
        <dbReference type="ARBA" id="ARBA00006484"/>
    </source>
</evidence>
<name>A0A179H086_PURLI</name>